<feature type="transmembrane region" description="Helical" evidence="1">
    <location>
        <begin position="48"/>
        <end position="67"/>
    </location>
</feature>
<keyword evidence="1" id="KW-0472">Membrane</keyword>
<gene>
    <name evidence="2" type="ORF">GCM10022255_109360</name>
</gene>
<feature type="transmembrane region" description="Helical" evidence="1">
    <location>
        <begin position="257"/>
        <end position="278"/>
    </location>
</feature>
<dbReference type="EMBL" id="BAABAT010000072">
    <property type="protein sequence ID" value="GAA4263575.1"/>
    <property type="molecule type" value="Genomic_DNA"/>
</dbReference>
<feature type="transmembrane region" description="Helical" evidence="1">
    <location>
        <begin position="227"/>
        <end position="245"/>
    </location>
</feature>
<feature type="transmembrane region" description="Helical" evidence="1">
    <location>
        <begin position="79"/>
        <end position="102"/>
    </location>
</feature>
<feature type="transmembrane region" description="Helical" evidence="1">
    <location>
        <begin position="108"/>
        <end position="129"/>
    </location>
</feature>
<name>A0ABP8DU69_9ACTN</name>
<evidence type="ECO:0000313" key="3">
    <source>
        <dbReference type="Proteomes" id="UP001500620"/>
    </source>
</evidence>
<feature type="transmembrane region" description="Helical" evidence="1">
    <location>
        <begin position="18"/>
        <end position="36"/>
    </location>
</feature>
<feature type="transmembrane region" description="Helical" evidence="1">
    <location>
        <begin position="150"/>
        <end position="174"/>
    </location>
</feature>
<evidence type="ECO:0000256" key="1">
    <source>
        <dbReference type="SAM" id="Phobius"/>
    </source>
</evidence>
<reference evidence="3" key="1">
    <citation type="journal article" date="2019" name="Int. J. Syst. Evol. Microbiol.">
        <title>The Global Catalogue of Microorganisms (GCM) 10K type strain sequencing project: providing services to taxonomists for standard genome sequencing and annotation.</title>
        <authorList>
            <consortium name="The Broad Institute Genomics Platform"/>
            <consortium name="The Broad Institute Genome Sequencing Center for Infectious Disease"/>
            <person name="Wu L."/>
            <person name="Ma J."/>
        </authorList>
    </citation>
    <scope>NUCLEOTIDE SEQUENCE [LARGE SCALE GENOMIC DNA]</scope>
    <source>
        <strain evidence="3">JCM 17441</strain>
    </source>
</reference>
<protein>
    <recommendedName>
        <fullName evidence="4">VanZ-like domain-containing protein</fullName>
    </recommendedName>
</protein>
<comment type="caution">
    <text evidence="2">The sequence shown here is derived from an EMBL/GenBank/DDBJ whole genome shotgun (WGS) entry which is preliminary data.</text>
</comment>
<proteinExistence type="predicted"/>
<evidence type="ECO:0000313" key="2">
    <source>
        <dbReference type="EMBL" id="GAA4263575.1"/>
    </source>
</evidence>
<accession>A0ABP8DU69</accession>
<keyword evidence="1" id="KW-0812">Transmembrane</keyword>
<sequence>MSEAIEPLPPSVARTWRATGLVVLSYLLATVVASVVSRPSHPKVLAPLPLLLAVAAGAVGALSIGPLAQRLRLATVPRFVVIALLAYLLGTVTNEVEAILFIKNSSPMVLLTGAILALGLAIPVTLFWPPKDTDDTVGSALRSSLASRHWWSWVWRIAVATLLWVPVYFVFAAADAPFVHRYYHETGTTFTIPSNGVLASAELSRGLLHALVLGALAALLRANRRVTWWWLAVAFAALNAWLPLVQRADWPYYLRTANIVEITCDAVAYGGLVALLLTRGHRSRSMARAEKAS</sequence>
<keyword evidence="3" id="KW-1185">Reference proteome</keyword>
<organism evidence="2 3">
    <name type="scientific">Dactylosporangium darangshiense</name>
    <dbReference type="NCBI Taxonomy" id="579108"/>
    <lineage>
        <taxon>Bacteria</taxon>
        <taxon>Bacillati</taxon>
        <taxon>Actinomycetota</taxon>
        <taxon>Actinomycetes</taxon>
        <taxon>Micromonosporales</taxon>
        <taxon>Micromonosporaceae</taxon>
        <taxon>Dactylosporangium</taxon>
    </lineage>
</organism>
<keyword evidence="1" id="KW-1133">Transmembrane helix</keyword>
<evidence type="ECO:0008006" key="4">
    <source>
        <dbReference type="Google" id="ProtNLM"/>
    </source>
</evidence>
<dbReference type="Proteomes" id="UP001500620">
    <property type="component" value="Unassembled WGS sequence"/>
</dbReference>
<dbReference type="RefSeq" id="WP_345143158.1">
    <property type="nucleotide sequence ID" value="NZ_BAABAT010000072.1"/>
</dbReference>